<name>A0ABN8MLJ1_9CNID</name>
<organism evidence="1 2">
    <name type="scientific">Porites evermanni</name>
    <dbReference type="NCBI Taxonomy" id="104178"/>
    <lineage>
        <taxon>Eukaryota</taxon>
        <taxon>Metazoa</taxon>
        <taxon>Cnidaria</taxon>
        <taxon>Anthozoa</taxon>
        <taxon>Hexacorallia</taxon>
        <taxon>Scleractinia</taxon>
        <taxon>Fungiina</taxon>
        <taxon>Poritidae</taxon>
        <taxon>Porites</taxon>
    </lineage>
</organism>
<dbReference type="Gene3D" id="3.40.50.1110">
    <property type="entry name" value="SGNH hydrolase"/>
    <property type="match status" value="1"/>
</dbReference>
<evidence type="ECO:0000313" key="1">
    <source>
        <dbReference type="EMBL" id="CAH3030556.1"/>
    </source>
</evidence>
<dbReference type="EMBL" id="CALNXI010000641">
    <property type="protein sequence ID" value="CAH3030556.1"/>
    <property type="molecule type" value="Genomic_DNA"/>
</dbReference>
<dbReference type="Proteomes" id="UP001159427">
    <property type="component" value="Unassembled WGS sequence"/>
</dbReference>
<evidence type="ECO:0008006" key="3">
    <source>
        <dbReference type="Google" id="ProtNLM"/>
    </source>
</evidence>
<reference evidence="1 2" key="1">
    <citation type="submission" date="2022-05" db="EMBL/GenBank/DDBJ databases">
        <authorList>
            <consortium name="Genoscope - CEA"/>
            <person name="William W."/>
        </authorList>
    </citation>
    <scope>NUCLEOTIDE SEQUENCE [LARGE SCALE GENOMIC DNA]</scope>
</reference>
<comment type="caution">
    <text evidence="1">The sequence shown here is derived from an EMBL/GenBank/DDBJ whole genome shotgun (WGS) entry which is preliminary data.</text>
</comment>
<sequence>MVDFAKPVIKRKPKKIILHVGTNNLKMDQPKKIKNKVAGLVDSIKAEHPSIDVAVSSIIFRSDDQSLNIKIDEVNCRLSSFCQSKNWVFIDNSNIKEDSLNRSGLHLNRKGVYRLASNFREYINGD</sequence>
<accession>A0ABN8MLJ1</accession>
<evidence type="ECO:0000313" key="2">
    <source>
        <dbReference type="Proteomes" id="UP001159427"/>
    </source>
</evidence>
<dbReference type="SUPFAM" id="SSF52266">
    <property type="entry name" value="SGNH hydrolase"/>
    <property type="match status" value="1"/>
</dbReference>
<protein>
    <recommendedName>
        <fullName evidence="3">SGNH hydrolase-type esterase domain-containing protein</fullName>
    </recommendedName>
</protein>
<keyword evidence="2" id="KW-1185">Reference proteome</keyword>
<dbReference type="InterPro" id="IPR036514">
    <property type="entry name" value="SGNH_hydro_sf"/>
</dbReference>
<proteinExistence type="predicted"/>
<gene>
    <name evidence="1" type="ORF">PEVE_00038179</name>
</gene>